<keyword evidence="3" id="KW-0227">DNA damage</keyword>
<evidence type="ECO:0000313" key="9">
    <source>
        <dbReference type="Proteomes" id="UP001151582"/>
    </source>
</evidence>
<proteinExistence type="inferred from homology"/>
<protein>
    <recommendedName>
        <fullName evidence="10">Abasic site processing protein</fullName>
    </recommendedName>
</protein>
<accession>A0A9W8B7K0</accession>
<keyword evidence="6" id="KW-0238">DNA-binding</keyword>
<dbReference type="PANTHER" id="PTHR13604">
    <property type="entry name" value="DC12-RELATED"/>
    <property type="match status" value="1"/>
</dbReference>
<sequence>MQWGLPFGRDLTLAKSTGKSCINVRDDTLREDRPMFRYAKQRQRGVVLAQGYYEWASAHNQKVPHYFTCRDTPVLCLAVVYDHSQSELGAKTCYSIVTRSATPEFASIHDRMPLILEWGSANWQTWLDSDQPWNPRVQAVLKALPPPSLSEHTVSTDVGNVHQDHPALIRHVSSPIVKPKANTKLTDFFGAKATNN</sequence>
<gene>
    <name evidence="8" type="ORF">H4R34_002691</name>
</gene>
<keyword evidence="2" id="KW-0645">Protease</keyword>
<dbReference type="AlphaFoldDB" id="A0A9W8B7K0"/>
<evidence type="ECO:0000256" key="6">
    <source>
        <dbReference type="ARBA" id="ARBA00023125"/>
    </source>
</evidence>
<dbReference type="PANTHER" id="PTHR13604:SF0">
    <property type="entry name" value="ABASIC SITE PROCESSING PROTEIN HMCES"/>
    <property type="match status" value="1"/>
</dbReference>
<evidence type="ECO:0008006" key="10">
    <source>
        <dbReference type="Google" id="ProtNLM"/>
    </source>
</evidence>
<dbReference type="GO" id="GO:0003697">
    <property type="term" value="F:single-stranded DNA binding"/>
    <property type="evidence" value="ECO:0007669"/>
    <property type="project" value="InterPro"/>
</dbReference>
<dbReference type="Pfam" id="PF02586">
    <property type="entry name" value="SRAP"/>
    <property type="match status" value="1"/>
</dbReference>
<keyword evidence="5" id="KW-0190">Covalent protein-DNA linkage</keyword>
<keyword evidence="7" id="KW-0456">Lyase</keyword>
<dbReference type="GO" id="GO:0008233">
    <property type="term" value="F:peptidase activity"/>
    <property type="evidence" value="ECO:0007669"/>
    <property type="project" value="UniProtKB-KW"/>
</dbReference>
<dbReference type="InterPro" id="IPR036590">
    <property type="entry name" value="SRAP-like"/>
</dbReference>
<evidence type="ECO:0000256" key="3">
    <source>
        <dbReference type="ARBA" id="ARBA00022763"/>
    </source>
</evidence>
<comment type="caution">
    <text evidence="8">The sequence shown here is derived from an EMBL/GenBank/DDBJ whole genome shotgun (WGS) entry which is preliminary data.</text>
</comment>
<keyword evidence="4" id="KW-0378">Hydrolase</keyword>
<organism evidence="8 9">
    <name type="scientific">Dimargaris verticillata</name>
    <dbReference type="NCBI Taxonomy" id="2761393"/>
    <lineage>
        <taxon>Eukaryota</taxon>
        <taxon>Fungi</taxon>
        <taxon>Fungi incertae sedis</taxon>
        <taxon>Zoopagomycota</taxon>
        <taxon>Kickxellomycotina</taxon>
        <taxon>Dimargaritomycetes</taxon>
        <taxon>Dimargaritales</taxon>
        <taxon>Dimargaritaceae</taxon>
        <taxon>Dimargaris</taxon>
    </lineage>
</organism>
<keyword evidence="9" id="KW-1185">Reference proteome</keyword>
<evidence type="ECO:0000256" key="4">
    <source>
        <dbReference type="ARBA" id="ARBA00022801"/>
    </source>
</evidence>
<dbReference type="GO" id="GO:0016829">
    <property type="term" value="F:lyase activity"/>
    <property type="evidence" value="ECO:0007669"/>
    <property type="project" value="UniProtKB-KW"/>
</dbReference>
<dbReference type="GO" id="GO:0006508">
    <property type="term" value="P:proteolysis"/>
    <property type="evidence" value="ECO:0007669"/>
    <property type="project" value="UniProtKB-KW"/>
</dbReference>
<evidence type="ECO:0000256" key="5">
    <source>
        <dbReference type="ARBA" id="ARBA00023124"/>
    </source>
</evidence>
<dbReference type="OrthoDB" id="2111841at2759"/>
<evidence type="ECO:0000256" key="7">
    <source>
        <dbReference type="ARBA" id="ARBA00023239"/>
    </source>
</evidence>
<dbReference type="GO" id="GO:0106300">
    <property type="term" value="P:protein-DNA covalent cross-linking repair"/>
    <property type="evidence" value="ECO:0007669"/>
    <property type="project" value="InterPro"/>
</dbReference>
<dbReference type="SUPFAM" id="SSF143081">
    <property type="entry name" value="BB1717-like"/>
    <property type="match status" value="1"/>
</dbReference>
<comment type="similarity">
    <text evidence="1">Belongs to the SOS response-associated peptidase family.</text>
</comment>
<dbReference type="Gene3D" id="3.90.1680.10">
    <property type="entry name" value="SOS response associated peptidase-like"/>
    <property type="match status" value="1"/>
</dbReference>
<evidence type="ECO:0000313" key="8">
    <source>
        <dbReference type="EMBL" id="KAJ1979789.1"/>
    </source>
</evidence>
<dbReference type="EMBL" id="JANBQB010000201">
    <property type="protein sequence ID" value="KAJ1979789.1"/>
    <property type="molecule type" value="Genomic_DNA"/>
</dbReference>
<name>A0A9W8B7K0_9FUNG</name>
<evidence type="ECO:0000256" key="1">
    <source>
        <dbReference type="ARBA" id="ARBA00008136"/>
    </source>
</evidence>
<evidence type="ECO:0000256" key="2">
    <source>
        <dbReference type="ARBA" id="ARBA00022670"/>
    </source>
</evidence>
<reference evidence="8" key="1">
    <citation type="submission" date="2022-07" db="EMBL/GenBank/DDBJ databases">
        <title>Phylogenomic reconstructions and comparative analyses of Kickxellomycotina fungi.</title>
        <authorList>
            <person name="Reynolds N.K."/>
            <person name="Stajich J.E."/>
            <person name="Barry K."/>
            <person name="Grigoriev I.V."/>
            <person name="Crous P."/>
            <person name="Smith M.E."/>
        </authorList>
    </citation>
    <scope>NUCLEOTIDE SEQUENCE</scope>
    <source>
        <strain evidence="8">RSA 567</strain>
    </source>
</reference>
<dbReference type="Proteomes" id="UP001151582">
    <property type="component" value="Unassembled WGS sequence"/>
</dbReference>
<dbReference type="InterPro" id="IPR003738">
    <property type="entry name" value="SRAP"/>
</dbReference>